<sequence>MRDLLLVMFLFVAAGFALKRPYLGVAAWVWIALTAPAEWAFGFSQTFRLNLTIVLITAVSFLLAPGERRGTAFCGLSFLVLLFGFWTLLSTATNLSTVPGWVWSYWAQFAKVLLLFFFITWVLRSYIHIHTFIWAIVLAISSYAAMEAVKFILSGGGHRITGRAGIIADRNDLAVAINMCIPLVIYLIGTTRHKLLRLGLCGLVFLNVVSIVGTYSRGGFIGLAILAAAFWLKSRHKLILALIAAALIPVAFKYAPEDWKERQQTVATASQDDSSFIGRLWAWKVSTLIALDHPLTGGGFGAVTEPGLWSYYAPFTPTFGPIETPPVPPTLKPKAAHNVYFQVLGDHGVAGLAIFLGILLLTFWTNMRNTAAAKKAGADWCVKLCNAVTLALVGYGITGANVSLAYFDLIYAIVGVVAVVRINRETLLTRDTDPVASRSIAPGTRAVVPGASPAPLRPVRPSIVLERR</sequence>
<proteinExistence type="predicted"/>
<feature type="transmembrane region" description="Helical" evidence="5">
    <location>
        <begin position="203"/>
        <end position="232"/>
    </location>
</feature>
<evidence type="ECO:0000313" key="9">
    <source>
        <dbReference type="Proteomes" id="UP000664303"/>
    </source>
</evidence>
<protein>
    <submittedName>
        <fullName evidence="8">O-glycosylation ligase, exosortase A system-associated</fullName>
    </submittedName>
</protein>
<dbReference type="AlphaFoldDB" id="A0A939DFS0"/>
<dbReference type="NCBIfam" id="TIGR03097">
    <property type="entry name" value="PEP_O_lig_1"/>
    <property type="match status" value="1"/>
</dbReference>
<feature type="transmembrane region" description="Helical" evidence="5">
    <location>
        <begin position="41"/>
        <end position="63"/>
    </location>
</feature>
<dbReference type="RefSeq" id="WP_206560885.1">
    <property type="nucleotide sequence ID" value="NZ_JAFKCZ010000008.1"/>
</dbReference>
<name>A0A939DFS0_9GAMM</name>
<organism evidence="8 9">
    <name type="scientific">Parahaliea mediterranea</name>
    <dbReference type="NCBI Taxonomy" id="651086"/>
    <lineage>
        <taxon>Bacteria</taxon>
        <taxon>Pseudomonadati</taxon>
        <taxon>Pseudomonadota</taxon>
        <taxon>Gammaproteobacteria</taxon>
        <taxon>Cellvibrionales</taxon>
        <taxon>Halieaceae</taxon>
        <taxon>Parahaliea</taxon>
    </lineage>
</organism>
<evidence type="ECO:0000259" key="7">
    <source>
        <dbReference type="Pfam" id="PF19358"/>
    </source>
</evidence>
<comment type="subcellular location">
    <subcellularLocation>
        <location evidence="1">Membrane</location>
        <topology evidence="1">Multi-pass membrane protein</topology>
    </subcellularLocation>
</comment>
<evidence type="ECO:0000313" key="8">
    <source>
        <dbReference type="EMBL" id="MBN7797438.1"/>
    </source>
</evidence>
<dbReference type="PANTHER" id="PTHR37422:SF13">
    <property type="entry name" value="LIPOPOLYSACCHARIDE BIOSYNTHESIS PROTEIN PA4999-RELATED"/>
    <property type="match status" value="1"/>
</dbReference>
<reference evidence="8" key="1">
    <citation type="submission" date="2021-02" db="EMBL/GenBank/DDBJ databases">
        <title>PHA producing bacteria isolated from coastal sediment in Guangdong, Shenzhen.</title>
        <authorList>
            <person name="Zheng W."/>
            <person name="Yu S."/>
            <person name="Huang Y."/>
        </authorList>
    </citation>
    <scope>NUCLEOTIDE SEQUENCE</scope>
    <source>
        <strain evidence="8">TN14-10</strain>
    </source>
</reference>
<dbReference type="Pfam" id="PF19358">
    <property type="entry name" value="DUF5935"/>
    <property type="match status" value="1"/>
</dbReference>
<feature type="domain" description="DUF5935" evidence="7">
    <location>
        <begin position="1"/>
        <end position="187"/>
    </location>
</feature>
<keyword evidence="9" id="KW-1185">Reference proteome</keyword>
<evidence type="ECO:0000256" key="4">
    <source>
        <dbReference type="ARBA" id="ARBA00023136"/>
    </source>
</evidence>
<keyword evidence="8" id="KW-0436">Ligase</keyword>
<evidence type="ECO:0000259" key="6">
    <source>
        <dbReference type="Pfam" id="PF04932"/>
    </source>
</evidence>
<dbReference type="InterPro" id="IPR017528">
    <property type="entry name" value="CHP03097O-antigen_lig-rel"/>
</dbReference>
<feature type="transmembrane region" description="Helical" evidence="5">
    <location>
        <begin position="101"/>
        <end position="123"/>
    </location>
</feature>
<dbReference type="Proteomes" id="UP000664303">
    <property type="component" value="Unassembled WGS sequence"/>
</dbReference>
<gene>
    <name evidence="8" type="ORF">JYP50_12590</name>
</gene>
<feature type="transmembrane region" description="Helical" evidence="5">
    <location>
        <begin position="404"/>
        <end position="422"/>
    </location>
</feature>
<dbReference type="InterPro" id="IPR007016">
    <property type="entry name" value="O-antigen_ligase-rel_domated"/>
</dbReference>
<dbReference type="InterPro" id="IPR051533">
    <property type="entry name" value="WaaL-like"/>
</dbReference>
<dbReference type="GO" id="GO:0016874">
    <property type="term" value="F:ligase activity"/>
    <property type="evidence" value="ECO:0007669"/>
    <property type="project" value="UniProtKB-KW"/>
</dbReference>
<feature type="transmembrane region" description="Helical" evidence="5">
    <location>
        <begin position="132"/>
        <end position="153"/>
    </location>
</feature>
<keyword evidence="4 5" id="KW-0472">Membrane</keyword>
<feature type="transmembrane region" description="Helical" evidence="5">
    <location>
        <begin position="70"/>
        <end position="89"/>
    </location>
</feature>
<evidence type="ECO:0000256" key="3">
    <source>
        <dbReference type="ARBA" id="ARBA00022989"/>
    </source>
</evidence>
<feature type="transmembrane region" description="Helical" evidence="5">
    <location>
        <begin position="339"/>
        <end position="364"/>
    </location>
</feature>
<feature type="domain" description="O-antigen ligase-related" evidence="6">
    <location>
        <begin position="203"/>
        <end position="356"/>
    </location>
</feature>
<evidence type="ECO:0000256" key="1">
    <source>
        <dbReference type="ARBA" id="ARBA00004141"/>
    </source>
</evidence>
<feature type="transmembrane region" description="Helical" evidence="5">
    <location>
        <begin position="173"/>
        <end position="191"/>
    </location>
</feature>
<evidence type="ECO:0000256" key="5">
    <source>
        <dbReference type="SAM" id="Phobius"/>
    </source>
</evidence>
<keyword evidence="2 5" id="KW-0812">Transmembrane</keyword>
<accession>A0A939DFS0</accession>
<dbReference type="EMBL" id="JAFKCZ010000008">
    <property type="protein sequence ID" value="MBN7797438.1"/>
    <property type="molecule type" value="Genomic_DNA"/>
</dbReference>
<feature type="transmembrane region" description="Helical" evidence="5">
    <location>
        <begin position="238"/>
        <end position="255"/>
    </location>
</feature>
<dbReference type="Pfam" id="PF04932">
    <property type="entry name" value="Wzy_C"/>
    <property type="match status" value="1"/>
</dbReference>
<keyword evidence="3 5" id="KW-1133">Transmembrane helix</keyword>
<dbReference type="PANTHER" id="PTHR37422">
    <property type="entry name" value="TEICHURONIC ACID BIOSYNTHESIS PROTEIN TUAE"/>
    <property type="match status" value="1"/>
</dbReference>
<evidence type="ECO:0000256" key="2">
    <source>
        <dbReference type="ARBA" id="ARBA00022692"/>
    </source>
</evidence>
<dbReference type="GO" id="GO:0016020">
    <property type="term" value="C:membrane"/>
    <property type="evidence" value="ECO:0007669"/>
    <property type="project" value="UniProtKB-SubCell"/>
</dbReference>
<dbReference type="InterPro" id="IPR045979">
    <property type="entry name" value="DUF5935"/>
</dbReference>
<comment type="caution">
    <text evidence="8">The sequence shown here is derived from an EMBL/GenBank/DDBJ whole genome shotgun (WGS) entry which is preliminary data.</text>
</comment>